<comment type="caution">
    <text evidence="5">The sequence shown here is derived from an EMBL/GenBank/DDBJ whole genome shotgun (WGS) entry which is preliminary data.</text>
</comment>
<keyword evidence="1" id="KW-0479">Metal-binding</keyword>
<feature type="domain" description="EF-hand" evidence="4">
    <location>
        <begin position="55"/>
        <end position="90"/>
    </location>
</feature>
<dbReference type="Gene3D" id="1.10.238.10">
    <property type="entry name" value="EF-hand"/>
    <property type="match status" value="2"/>
</dbReference>
<dbReference type="SMART" id="SM00054">
    <property type="entry name" value="EFh"/>
    <property type="match status" value="3"/>
</dbReference>
<dbReference type="OrthoDB" id="26525at2759"/>
<dbReference type="AlphaFoldDB" id="A0A834U0D8"/>
<keyword evidence="3" id="KW-0106">Calcium</keyword>
<dbReference type="PROSITE" id="PS00018">
    <property type="entry name" value="EF_HAND_1"/>
    <property type="match status" value="2"/>
</dbReference>
<name>A0A834U0D8_9FABA</name>
<dbReference type="Proteomes" id="UP000634136">
    <property type="component" value="Unassembled WGS sequence"/>
</dbReference>
<keyword evidence="6" id="KW-1185">Reference proteome</keyword>
<evidence type="ECO:0000256" key="2">
    <source>
        <dbReference type="ARBA" id="ARBA00022737"/>
    </source>
</evidence>
<organism evidence="5 6">
    <name type="scientific">Senna tora</name>
    <dbReference type="NCBI Taxonomy" id="362788"/>
    <lineage>
        <taxon>Eukaryota</taxon>
        <taxon>Viridiplantae</taxon>
        <taxon>Streptophyta</taxon>
        <taxon>Embryophyta</taxon>
        <taxon>Tracheophyta</taxon>
        <taxon>Spermatophyta</taxon>
        <taxon>Magnoliopsida</taxon>
        <taxon>eudicotyledons</taxon>
        <taxon>Gunneridae</taxon>
        <taxon>Pentapetalae</taxon>
        <taxon>rosids</taxon>
        <taxon>fabids</taxon>
        <taxon>Fabales</taxon>
        <taxon>Fabaceae</taxon>
        <taxon>Caesalpinioideae</taxon>
        <taxon>Cassia clade</taxon>
        <taxon>Senna</taxon>
    </lineage>
</organism>
<dbReference type="InterPro" id="IPR039647">
    <property type="entry name" value="EF_hand_pair_protein_CML-like"/>
</dbReference>
<sequence>MPWVCVFLVTQIPAQSNVDWIHGICWGKCEEGNGGLVRASSTPTIKREYVKKKKEKKEVLKDVFDRFDADKDGRISSKELMDYLASVGESVTHKVAERVIREFDSDGDELLEYGDFVRLIEEEDNDESSWDDVLRTAFHMFEADKGCGYITPKGLQQMLRRLGDVKSHHECAAMIRVFDLDGNGFLDFHEFHQMMSPPSFHF</sequence>
<dbReference type="CDD" id="cd00051">
    <property type="entry name" value="EFh"/>
    <property type="match status" value="2"/>
</dbReference>
<evidence type="ECO:0000256" key="3">
    <source>
        <dbReference type="ARBA" id="ARBA00022837"/>
    </source>
</evidence>
<feature type="domain" description="EF-hand" evidence="4">
    <location>
        <begin position="166"/>
        <end position="201"/>
    </location>
</feature>
<evidence type="ECO:0000313" key="5">
    <source>
        <dbReference type="EMBL" id="KAF7829706.1"/>
    </source>
</evidence>
<dbReference type="GO" id="GO:0043226">
    <property type="term" value="C:organelle"/>
    <property type="evidence" value="ECO:0007669"/>
    <property type="project" value="UniProtKB-ARBA"/>
</dbReference>
<dbReference type="InterPro" id="IPR002048">
    <property type="entry name" value="EF_hand_dom"/>
</dbReference>
<dbReference type="Pfam" id="PF13499">
    <property type="entry name" value="EF-hand_7"/>
    <property type="match status" value="2"/>
</dbReference>
<dbReference type="FunFam" id="1.10.238.10:FF:000178">
    <property type="entry name" value="Calmodulin-2 A"/>
    <property type="match status" value="1"/>
</dbReference>
<dbReference type="EMBL" id="JAAIUW010000005">
    <property type="protein sequence ID" value="KAF7829706.1"/>
    <property type="molecule type" value="Genomic_DNA"/>
</dbReference>
<dbReference type="InterPro" id="IPR018247">
    <property type="entry name" value="EF_Hand_1_Ca_BS"/>
</dbReference>
<reference evidence="5" key="1">
    <citation type="submission" date="2020-09" db="EMBL/GenBank/DDBJ databases">
        <title>Genome-Enabled Discovery of Anthraquinone Biosynthesis in Senna tora.</title>
        <authorList>
            <person name="Kang S.-H."/>
            <person name="Pandey R.P."/>
            <person name="Lee C.-M."/>
            <person name="Sim J.-S."/>
            <person name="Jeong J.-T."/>
            <person name="Choi B.-S."/>
            <person name="Jung M."/>
            <person name="Ginzburg D."/>
            <person name="Zhao K."/>
            <person name="Won S.Y."/>
            <person name="Oh T.-J."/>
            <person name="Yu Y."/>
            <person name="Kim N.-H."/>
            <person name="Lee O.R."/>
            <person name="Lee T.-H."/>
            <person name="Bashyal P."/>
            <person name="Kim T.-S."/>
            <person name="Lee W.-H."/>
            <person name="Kawkins C."/>
            <person name="Kim C.-K."/>
            <person name="Kim J.S."/>
            <person name="Ahn B.O."/>
            <person name="Rhee S.Y."/>
            <person name="Sohng J.K."/>
        </authorList>
    </citation>
    <scope>NUCLEOTIDE SEQUENCE</scope>
    <source>
        <tissue evidence="5">Leaf</tissue>
    </source>
</reference>
<accession>A0A834U0D8</accession>
<gene>
    <name evidence="5" type="ORF">G2W53_012039</name>
</gene>
<feature type="domain" description="EF-hand" evidence="4">
    <location>
        <begin position="91"/>
        <end position="126"/>
    </location>
</feature>
<dbReference type="GO" id="GO:0005509">
    <property type="term" value="F:calcium ion binding"/>
    <property type="evidence" value="ECO:0007669"/>
    <property type="project" value="InterPro"/>
</dbReference>
<keyword evidence="2" id="KW-0677">Repeat</keyword>
<evidence type="ECO:0000259" key="4">
    <source>
        <dbReference type="PROSITE" id="PS50222"/>
    </source>
</evidence>
<proteinExistence type="predicted"/>
<evidence type="ECO:0000313" key="6">
    <source>
        <dbReference type="Proteomes" id="UP000634136"/>
    </source>
</evidence>
<protein>
    <submittedName>
        <fullName evidence="5">Putative calcium-binding protein CML41</fullName>
    </submittedName>
</protein>
<dbReference type="PROSITE" id="PS50222">
    <property type="entry name" value="EF_HAND_2"/>
    <property type="match status" value="3"/>
</dbReference>
<dbReference type="PANTHER" id="PTHR10891">
    <property type="entry name" value="EF-HAND CALCIUM-BINDING DOMAIN CONTAINING PROTEIN"/>
    <property type="match status" value="1"/>
</dbReference>
<dbReference type="SUPFAM" id="SSF47473">
    <property type="entry name" value="EF-hand"/>
    <property type="match status" value="1"/>
</dbReference>
<dbReference type="InterPro" id="IPR011992">
    <property type="entry name" value="EF-hand-dom_pair"/>
</dbReference>
<evidence type="ECO:0000256" key="1">
    <source>
        <dbReference type="ARBA" id="ARBA00022723"/>
    </source>
</evidence>